<evidence type="ECO:0000256" key="2">
    <source>
        <dbReference type="ARBA" id="ARBA00022603"/>
    </source>
</evidence>
<dbReference type="PROSITE" id="PS00093">
    <property type="entry name" value="N4_MTASE"/>
    <property type="match status" value="1"/>
</dbReference>
<evidence type="ECO:0000256" key="8">
    <source>
        <dbReference type="RuleBase" id="RU362026"/>
    </source>
</evidence>
<dbReference type="Pfam" id="PF01555">
    <property type="entry name" value="N6_N4_Mtase"/>
    <property type="match status" value="1"/>
</dbReference>
<dbReference type="InterPro" id="IPR029063">
    <property type="entry name" value="SAM-dependent_MTases_sf"/>
</dbReference>
<proteinExistence type="inferred from homology"/>
<evidence type="ECO:0000256" key="5">
    <source>
        <dbReference type="ARBA" id="ARBA00022747"/>
    </source>
</evidence>
<dbReference type="Gene3D" id="3.40.50.150">
    <property type="entry name" value="Vaccinia Virus protein VP39"/>
    <property type="match status" value="1"/>
</dbReference>
<dbReference type="OrthoDB" id="9773060at2"/>
<feature type="domain" description="DNA methylase N-4/N-6" evidence="9">
    <location>
        <begin position="86"/>
        <end position="334"/>
    </location>
</feature>
<dbReference type="EMBL" id="RZUI01000001">
    <property type="protein sequence ID" value="KAA8832017.1"/>
    <property type="molecule type" value="Genomic_DNA"/>
</dbReference>
<dbReference type="PRINTS" id="PR00508">
    <property type="entry name" value="S21N4MTFRASE"/>
</dbReference>
<evidence type="ECO:0000256" key="7">
    <source>
        <dbReference type="ARBA" id="ARBA00049120"/>
    </source>
</evidence>
<dbReference type="GO" id="GO:0009307">
    <property type="term" value="P:DNA restriction-modification system"/>
    <property type="evidence" value="ECO:0007669"/>
    <property type="project" value="UniProtKB-KW"/>
</dbReference>
<dbReference type="GO" id="GO:0015667">
    <property type="term" value="F:site-specific DNA-methyltransferase (cytosine-N4-specific) activity"/>
    <property type="evidence" value="ECO:0007669"/>
    <property type="project" value="UniProtKB-EC"/>
</dbReference>
<keyword evidence="3 10" id="KW-0808">Transferase</keyword>
<evidence type="ECO:0000313" key="10">
    <source>
        <dbReference type="EMBL" id="KAA8832017.1"/>
    </source>
</evidence>
<evidence type="ECO:0000256" key="6">
    <source>
        <dbReference type="ARBA" id="ARBA00023125"/>
    </source>
</evidence>
<protein>
    <recommendedName>
        <fullName evidence="8">Methyltransferase</fullName>
        <ecNumber evidence="8">2.1.1.-</ecNumber>
    </recommendedName>
</protein>
<evidence type="ECO:0000256" key="4">
    <source>
        <dbReference type="ARBA" id="ARBA00022691"/>
    </source>
</evidence>
<evidence type="ECO:0000313" key="11">
    <source>
        <dbReference type="Proteomes" id="UP000412028"/>
    </source>
</evidence>
<evidence type="ECO:0000256" key="3">
    <source>
        <dbReference type="ARBA" id="ARBA00022679"/>
    </source>
</evidence>
<comment type="similarity">
    <text evidence="1">Belongs to the N(4)/N(6)-methyltransferase family. N(4) subfamily.</text>
</comment>
<organism evidence="10 11">
    <name type="scientific">Bifidobacterium tissieri</name>
    <dbReference type="NCBI Taxonomy" id="1630162"/>
    <lineage>
        <taxon>Bacteria</taxon>
        <taxon>Bacillati</taxon>
        <taxon>Actinomycetota</taxon>
        <taxon>Actinomycetes</taxon>
        <taxon>Bifidobacteriales</taxon>
        <taxon>Bifidobacteriaceae</taxon>
        <taxon>Bifidobacterium</taxon>
    </lineage>
</organism>
<dbReference type="EC" id="2.1.1.-" evidence="8"/>
<dbReference type="SUPFAM" id="SSF53335">
    <property type="entry name" value="S-adenosyl-L-methionine-dependent methyltransferases"/>
    <property type="match status" value="1"/>
</dbReference>
<comment type="catalytic activity">
    <reaction evidence="7">
        <text>a 2'-deoxycytidine in DNA + S-adenosyl-L-methionine = an N(4)-methyl-2'-deoxycytidine in DNA + S-adenosyl-L-homocysteine + H(+)</text>
        <dbReference type="Rhea" id="RHEA:16857"/>
        <dbReference type="Rhea" id="RHEA-COMP:11369"/>
        <dbReference type="Rhea" id="RHEA-COMP:13674"/>
        <dbReference type="ChEBI" id="CHEBI:15378"/>
        <dbReference type="ChEBI" id="CHEBI:57856"/>
        <dbReference type="ChEBI" id="CHEBI:59789"/>
        <dbReference type="ChEBI" id="CHEBI:85452"/>
        <dbReference type="ChEBI" id="CHEBI:137933"/>
        <dbReference type="EC" id="2.1.1.113"/>
    </reaction>
</comment>
<dbReference type="GO" id="GO:0032259">
    <property type="term" value="P:methylation"/>
    <property type="evidence" value="ECO:0007669"/>
    <property type="project" value="UniProtKB-KW"/>
</dbReference>
<dbReference type="Proteomes" id="UP000412028">
    <property type="component" value="Unassembled WGS sequence"/>
</dbReference>
<dbReference type="InterPro" id="IPR001091">
    <property type="entry name" value="RM_Methyltransferase"/>
</dbReference>
<dbReference type="InterPro" id="IPR017985">
    <property type="entry name" value="MeTrfase_CN4_CS"/>
</dbReference>
<dbReference type="GO" id="GO:0003677">
    <property type="term" value="F:DNA binding"/>
    <property type="evidence" value="ECO:0007669"/>
    <property type="project" value="UniProtKB-KW"/>
</dbReference>
<sequence>MGRWAVRLVVDTVAWGHGGKENRVVVLVDDVRDDARVGVGANAGACAGSDALGVFPRSGLWGAWGGVRLYEGDAASVLASFPEGSVDCVVTSPPYFNERDYHGGALEVGHEGTVAEYVERLASVFREVIRVLAVDGTCWVNIADKYVRDRGGSSLANIPALLSEELKRDGWFLRNDIIWEKTRAIPDSASNRCANRTEHVLFLTKSPRGYTYNLDAVRVPLAGSSVKRLAADVEHEAGSARAHDGRHVMRAVGDPNRGRNQRSIWRFCPSSDKNEHFAMFPPELPGKAIVTGCKQGGVVLDPFNGSGTTGVTARALGMSYIGIDLNPEYLSIARDKIATRDWDPALLRNVDC</sequence>
<dbReference type="InterPro" id="IPR002941">
    <property type="entry name" value="DNA_methylase_N4/N6"/>
</dbReference>
<keyword evidence="4" id="KW-0949">S-adenosyl-L-methionine</keyword>
<comment type="caution">
    <text evidence="10">The sequence shown here is derived from an EMBL/GenBank/DDBJ whole genome shotgun (WGS) entry which is preliminary data.</text>
</comment>
<keyword evidence="5" id="KW-0680">Restriction system</keyword>
<gene>
    <name evidence="10" type="ORF">EMO89_00365</name>
</gene>
<keyword evidence="6" id="KW-0238">DNA-binding</keyword>
<dbReference type="GO" id="GO:0008170">
    <property type="term" value="F:N-methyltransferase activity"/>
    <property type="evidence" value="ECO:0007669"/>
    <property type="project" value="InterPro"/>
</dbReference>
<evidence type="ECO:0000256" key="1">
    <source>
        <dbReference type="ARBA" id="ARBA00010203"/>
    </source>
</evidence>
<accession>A0A5M9ZWI7</accession>
<reference evidence="10 11" key="1">
    <citation type="journal article" date="2019" name="Syst. Appl. Microbiol.">
        <title>Characterization of Bifidobacterium species in feaces of the Egyptian fruit bat: Description of B. vespertilionis sp. nov. and B. rousetti sp. nov.</title>
        <authorList>
            <person name="Modesto M."/>
            <person name="Satti M."/>
            <person name="Watanabe K."/>
            <person name="Puglisi E."/>
            <person name="Morelli L."/>
            <person name="Huang C.-H."/>
            <person name="Liou J.-S."/>
            <person name="Miyashita M."/>
            <person name="Tamura T."/>
            <person name="Saito S."/>
            <person name="Mori K."/>
            <person name="Huang L."/>
            <person name="Sciavilla P."/>
            <person name="Sandri C."/>
            <person name="Spiezio C."/>
            <person name="Vitali F."/>
            <person name="Cavalieri D."/>
            <person name="Perpetuini G."/>
            <person name="Tofalo R."/>
            <person name="Bonetti A."/>
            <person name="Arita M."/>
            <person name="Mattarelli P."/>
        </authorList>
    </citation>
    <scope>NUCLEOTIDE SEQUENCE [LARGE SCALE GENOMIC DNA]</scope>
    <source>
        <strain evidence="10 11">RST7</strain>
    </source>
</reference>
<name>A0A5M9ZWI7_9BIFI</name>
<evidence type="ECO:0000259" key="9">
    <source>
        <dbReference type="Pfam" id="PF01555"/>
    </source>
</evidence>
<keyword evidence="2 10" id="KW-0489">Methyltransferase</keyword>
<dbReference type="AlphaFoldDB" id="A0A5M9ZWI7"/>